<evidence type="ECO:0000256" key="4">
    <source>
        <dbReference type="ARBA" id="ARBA00023125"/>
    </source>
</evidence>
<dbReference type="Gene3D" id="1.10.10.1320">
    <property type="entry name" value="Anti-sigma factor, zinc-finger domain"/>
    <property type="match status" value="1"/>
</dbReference>
<dbReference type="Pfam" id="PF08305">
    <property type="entry name" value="NPCBM"/>
    <property type="match status" value="1"/>
</dbReference>
<evidence type="ECO:0000256" key="2">
    <source>
        <dbReference type="ARBA" id="ARBA00023015"/>
    </source>
</evidence>
<dbReference type="NCBIfam" id="TIGR02937">
    <property type="entry name" value="sigma70-ECF"/>
    <property type="match status" value="1"/>
</dbReference>
<evidence type="ECO:0000313" key="8">
    <source>
        <dbReference type="EMBL" id="GAA2493630.1"/>
    </source>
</evidence>
<dbReference type="InterPro" id="IPR008979">
    <property type="entry name" value="Galactose-bd-like_sf"/>
</dbReference>
<dbReference type="Gene3D" id="1.10.1740.10">
    <property type="match status" value="1"/>
</dbReference>
<dbReference type="InterPro" id="IPR014284">
    <property type="entry name" value="RNA_pol_sigma-70_dom"/>
</dbReference>
<dbReference type="SUPFAM" id="SSF88946">
    <property type="entry name" value="Sigma2 domain of RNA polymerase sigma factors"/>
    <property type="match status" value="1"/>
</dbReference>
<comment type="similarity">
    <text evidence="1">Belongs to the sigma-70 factor family. ECF subfamily.</text>
</comment>
<evidence type="ECO:0000256" key="6">
    <source>
        <dbReference type="SAM" id="MobiDB-lite"/>
    </source>
</evidence>
<keyword evidence="3" id="KW-0731">Sigma factor</keyword>
<feature type="region of interest" description="Disordered" evidence="6">
    <location>
        <begin position="1"/>
        <end position="94"/>
    </location>
</feature>
<evidence type="ECO:0000259" key="7">
    <source>
        <dbReference type="SMART" id="SM00776"/>
    </source>
</evidence>
<feature type="compositionally biased region" description="Low complexity" evidence="6">
    <location>
        <begin position="545"/>
        <end position="566"/>
    </location>
</feature>
<proteinExistence type="inferred from homology"/>
<name>A0ABN3M0L8_9ACTN</name>
<feature type="domain" description="Glycosyl hydrolase family 98 putative carbohydrate-binding module" evidence="7">
    <location>
        <begin position="570"/>
        <end position="718"/>
    </location>
</feature>
<dbReference type="SUPFAM" id="SSF49785">
    <property type="entry name" value="Galactose-binding domain-like"/>
    <property type="match status" value="1"/>
</dbReference>
<keyword evidence="2" id="KW-0805">Transcription regulation</keyword>
<dbReference type="Proteomes" id="UP001501358">
    <property type="component" value="Unassembled WGS sequence"/>
</dbReference>
<dbReference type="EMBL" id="BAAATA010000017">
    <property type="protein sequence ID" value="GAA2493630.1"/>
    <property type="molecule type" value="Genomic_DNA"/>
</dbReference>
<dbReference type="InterPro" id="IPR039425">
    <property type="entry name" value="RNA_pol_sigma-70-like"/>
</dbReference>
<evidence type="ECO:0000256" key="1">
    <source>
        <dbReference type="ARBA" id="ARBA00010641"/>
    </source>
</evidence>
<keyword evidence="5" id="KW-0804">Transcription</keyword>
<dbReference type="PANTHER" id="PTHR43133:SF8">
    <property type="entry name" value="RNA POLYMERASE SIGMA FACTOR HI_1459-RELATED"/>
    <property type="match status" value="1"/>
</dbReference>
<feature type="compositionally biased region" description="Pro residues" evidence="6">
    <location>
        <begin position="456"/>
        <end position="473"/>
    </location>
</feature>
<sequence length="719" mass="70778">MCEGVALGAEERGEPPAADADGGGDPGTDGRPSAPVRIPRQRGPGAVSPALPAGDGGALPAGDGGALPAGGGGTADLPGDLSGTGGPPSDTELVRRVRGGDDSAYEELYRRHADAVRRYAHTCCRDPHTAEDLTGEVFARTLQAVRAGSGPDSAVRAYLMTVVRRVAASWGRTARKEQLVEDFAVFAATSTGRALTPGEASATDGVPSPGGGPWPPAGPGADVRAMLEAERSMAVQAFRSLPERWQAVLWHTAVEQESPSEVAPLLGLTANATAVLAHRAREGLRQAYLQAHVNASLTAQESCGRHADRLGAYARGALGLRAGRDLRRHLDGCGRCRAAYVELADVNACLRAVLPVAVIGWAAASYAVKAAGAAGAVGAAGVMGAGAVGAGGVGAAAGGGAMAGSGAVAGGSAVAGSSAVVVAEGIALPLKIGLGMAAAAAAGGIAYGLAERGSPVPAPRTGPPLSAPAAPRPPSERAGGGEGAGGSAAPGLPSVPAPPGPGFRPPLTASPGRTPTTAPASASSSARLPGTVRAGAGARPSLADTGAAPAETSASPTATGPLASSGPPAPGPGVYPLDELLRDGAGAEDADGAGPSVRPGEDGGGVPRRDPSVGGTRYGRGVSVRAPSSIVIDLGRACSAYGGSVGMDDLSEQGGAARFSVYADGVRLWRSGLVKDGEAAVAFRVPLAGRETVRLVVDRNNSPHVSALADWVDTSIECG</sequence>
<dbReference type="InterPro" id="IPR013325">
    <property type="entry name" value="RNA_pol_sigma_r2"/>
</dbReference>
<feature type="compositionally biased region" description="Gly residues" evidence="6">
    <location>
        <begin position="478"/>
        <end position="488"/>
    </location>
</feature>
<evidence type="ECO:0000256" key="5">
    <source>
        <dbReference type="ARBA" id="ARBA00023163"/>
    </source>
</evidence>
<accession>A0ABN3M0L8</accession>
<dbReference type="InterPro" id="IPR013324">
    <property type="entry name" value="RNA_pol_sigma_r3/r4-like"/>
</dbReference>
<comment type="caution">
    <text evidence="8">The sequence shown here is derived from an EMBL/GenBank/DDBJ whole genome shotgun (WGS) entry which is preliminary data.</text>
</comment>
<organism evidence="8 9">
    <name type="scientific">Streptomyces thermolineatus</name>
    <dbReference type="NCBI Taxonomy" id="44033"/>
    <lineage>
        <taxon>Bacteria</taxon>
        <taxon>Bacillati</taxon>
        <taxon>Actinomycetota</taxon>
        <taxon>Actinomycetes</taxon>
        <taxon>Kitasatosporales</taxon>
        <taxon>Streptomycetaceae</taxon>
        <taxon>Streptomyces</taxon>
    </lineage>
</organism>
<dbReference type="InterPro" id="IPR038637">
    <property type="entry name" value="NPCBM_sf"/>
</dbReference>
<dbReference type="InterPro" id="IPR041916">
    <property type="entry name" value="Anti_sigma_zinc_sf"/>
</dbReference>
<keyword evidence="9" id="KW-1185">Reference proteome</keyword>
<dbReference type="SUPFAM" id="SSF88659">
    <property type="entry name" value="Sigma3 and sigma4 domains of RNA polymerase sigma factors"/>
    <property type="match status" value="1"/>
</dbReference>
<protein>
    <submittedName>
        <fullName evidence="8">Sigma-70 family RNA polymerase sigma factor</fullName>
    </submittedName>
</protein>
<dbReference type="Pfam" id="PF04542">
    <property type="entry name" value="Sigma70_r2"/>
    <property type="match status" value="1"/>
</dbReference>
<feature type="compositionally biased region" description="Pro residues" evidence="6">
    <location>
        <begin position="493"/>
        <end position="504"/>
    </location>
</feature>
<feature type="compositionally biased region" description="Gly residues" evidence="6">
    <location>
        <begin position="54"/>
        <end position="74"/>
    </location>
</feature>
<evidence type="ECO:0000313" key="9">
    <source>
        <dbReference type="Proteomes" id="UP001501358"/>
    </source>
</evidence>
<reference evidence="8 9" key="1">
    <citation type="journal article" date="2019" name="Int. J. Syst. Evol. Microbiol.">
        <title>The Global Catalogue of Microorganisms (GCM) 10K type strain sequencing project: providing services to taxonomists for standard genome sequencing and annotation.</title>
        <authorList>
            <consortium name="The Broad Institute Genomics Platform"/>
            <consortium name="The Broad Institute Genome Sequencing Center for Infectious Disease"/>
            <person name="Wu L."/>
            <person name="Ma J."/>
        </authorList>
    </citation>
    <scope>NUCLEOTIDE SEQUENCE [LARGE SCALE GENOMIC DNA]</scope>
    <source>
        <strain evidence="8 9">JCM 6307</strain>
    </source>
</reference>
<dbReference type="InterPro" id="IPR007627">
    <property type="entry name" value="RNA_pol_sigma70_r2"/>
</dbReference>
<gene>
    <name evidence="8" type="ORF">GCM10010406_32140</name>
</gene>
<evidence type="ECO:0000256" key="3">
    <source>
        <dbReference type="ARBA" id="ARBA00023082"/>
    </source>
</evidence>
<dbReference type="Gene3D" id="1.10.10.10">
    <property type="entry name" value="Winged helix-like DNA-binding domain superfamily/Winged helix DNA-binding domain"/>
    <property type="match status" value="1"/>
</dbReference>
<feature type="region of interest" description="Disordered" evidence="6">
    <location>
        <begin position="456"/>
        <end position="620"/>
    </location>
</feature>
<dbReference type="PANTHER" id="PTHR43133">
    <property type="entry name" value="RNA POLYMERASE ECF-TYPE SIGMA FACTO"/>
    <property type="match status" value="1"/>
</dbReference>
<dbReference type="InterPro" id="IPR013222">
    <property type="entry name" value="Glyco_hyd_98_carb-bd"/>
</dbReference>
<feature type="compositionally biased region" description="Low complexity" evidence="6">
    <location>
        <begin position="505"/>
        <end position="530"/>
    </location>
</feature>
<dbReference type="Gene3D" id="2.60.120.1060">
    <property type="entry name" value="NPCBM/NEW2 domain"/>
    <property type="match status" value="1"/>
</dbReference>
<dbReference type="SMART" id="SM00776">
    <property type="entry name" value="NPCBM"/>
    <property type="match status" value="1"/>
</dbReference>
<keyword evidence="4" id="KW-0238">DNA-binding</keyword>
<dbReference type="InterPro" id="IPR036388">
    <property type="entry name" value="WH-like_DNA-bd_sf"/>
</dbReference>